<dbReference type="InterPro" id="IPR014752">
    <property type="entry name" value="Arrestin-like_C"/>
</dbReference>
<dbReference type="PANTHER" id="PTHR36419">
    <property type="entry name" value="ARRESTIN FAMILY PROTEIN 1"/>
    <property type="match status" value="1"/>
</dbReference>
<reference evidence="2 3" key="1">
    <citation type="submission" date="2018-06" db="EMBL/GenBank/DDBJ databases">
        <title>A transcriptomic atlas of mushroom development highlights an independent origin of complex multicellularity.</title>
        <authorList>
            <consortium name="DOE Joint Genome Institute"/>
            <person name="Krizsan K."/>
            <person name="Almasi E."/>
            <person name="Merenyi Z."/>
            <person name="Sahu N."/>
            <person name="Viragh M."/>
            <person name="Koszo T."/>
            <person name="Mondo S."/>
            <person name="Kiss B."/>
            <person name="Balint B."/>
            <person name="Kues U."/>
            <person name="Barry K."/>
            <person name="Hegedus J.C."/>
            <person name="Henrissat B."/>
            <person name="Johnson J."/>
            <person name="Lipzen A."/>
            <person name="Ohm R."/>
            <person name="Nagy I."/>
            <person name="Pangilinan J."/>
            <person name="Yan J."/>
            <person name="Xiong Y."/>
            <person name="Grigoriev I.V."/>
            <person name="Hibbett D.S."/>
            <person name="Nagy L.G."/>
        </authorList>
    </citation>
    <scope>NUCLEOTIDE SEQUENCE [LARGE SCALE GENOMIC DNA]</scope>
    <source>
        <strain evidence="2 3">SZMC22713</strain>
    </source>
</reference>
<feature type="compositionally biased region" description="Basic and acidic residues" evidence="1">
    <location>
        <begin position="863"/>
        <end position="875"/>
    </location>
</feature>
<feature type="compositionally biased region" description="Polar residues" evidence="1">
    <location>
        <begin position="720"/>
        <end position="753"/>
    </location>
</feature>
<feature type="compositionally biased region" description="Pro residues" evidence="1">
    <location>
        <begin position="994"/>
        <end position="1007"/>
    </location>
</feature>
<evidence type="ECO:0000256" key="1">
    <source>
        <dbReference type="SAM" id="MobiDB-lite"/>
    </source>
</evidence>
<feature type="compositionally biased region" description="Polar residues" evidence="1">
    <location>
        <begin position="1061"/>
        <end position="1070"/>
    </location>
</feature>
<name>A0A4Y7QI63_9AGAM</name>
<protein>
    <recommendedName>
        <fullName evidence="4">Arrestin C-terminal-like domain-containing protein</fullName>
    </recommendedName>
</protein>
<feature type="compositionally biased region" description="Basic and acidic residues" evidence="1">
    <location>
        <begin position="931"/>
        <end position="941"/>
    </location>
</feature>
<dbReference type="Gene3D" id="2.60.40.640">
    <property type="match status" value="1"/>
</dbReference>
<evidence type="ECO:0000313" key="3">
    <source>
        <dbReference type="Proteomes" id="UP000294933"/>
    </source>
</evidence>
<feature type="compositionally biased region" description="Polar residues" evidence="1">
    <location>
        <begin position="825"/>
        <end position="835"/>
    </location>
</feature>
<sequence>MSQAKITLRPPPNVEFVQGWPGIPPAAPDRPQAAVKGTIELRLGSQGVKAKWVRIELRKVETLPGGGQTNTFYDFVGQSPVNIWQAQEEWGMLFTQDFPFFIRIPESIPPSIALEKNAGIKYELIATVCIKGKKGLLRRNSSPTLTTMAPVIIDKHELHSTWPVYAQPESRHVTADALTLTVDRTHTCYGPGDRVAVMATLKSDNLSTVVLRAFEFTLKETIIFRSGPHVPGKKAAPIVKVSVIGEQKVPVNATLFGGTRHKAELACIIAPTHTSTTVNAARHIDIAYSINVVAVMGNGKPLVMDLPVTISNWPRTVSMEAVRRIGPSPNLSLIPPGQLHNQVETQQMQQPPAPVQPNTQINNPAFQLNQTVPARMQGNQVRPANFIPEKVAPPPTWQDGASRPDSRFVVDETSYGDGRGGFAGPSQGRTDEFGRIGTAAQKPATYGGPGPVGHSVNNPNNPAVQEAPLPVATPSSEAGTRRPRSATAQNAANRFTVVNMTHEDTPELPSAPAPAPAPAASSSTPRYLTAEEEKRRLQNAANDSAASRSYTSDVPARAAGSRRTEQPDVQPTPGGGQPAKRWLSAEEEKRMLYEKAKADAERIQAGFVGPKPSQASQLIPQQDTERPRAVDSGSMRPSASTTKWPTAEEEKERLFNQAQEVAKKTQARAVNSSPPMMSNHTKSLSTSSNSNSHAGGSGSMLAARPQATDSTPAKSPGAQLYQQAMASVHRNTSAQAGPVQPHTQPQDSRSRANYPSAEEEKAAMRYYEAKRAVDRRQNTDYSPPEPTHSVPTDEPISYDALYPSEPGPRASSSHDMSSPVAAPSAFTSPGSQSPHSPGFRDQMTGVGVITPPSASSLVNEEVLSEKERLRRRYEAQDAAASAGNSMQQPSPPPRSNSSFISGPSPGYEPPQPRSQPLPPSRSMGDRPLTAAEEKARLRAQYEAEDADGGGPSNMRPTLSSHTTSSSSQSGMTLSRDPSISFGKLKLDNMDDDVTPPPPPPPLLPRPPADYIQETQQEDARTQAEEEILKVDPNSSDMVSWEMPTPDYSMNARAFSPLDTLPNGNGLTENIGSDGPHRPPLPPKVPISST</sequence>
<feature type="region of interest" description="Disordered" evidence="1">
    <location>
        <begin position="603"/>
        <end position="1008"/>
    </location>
</feature>
<feature type="region of interest" description="Disordered" evidence="1">
    <location>
        <begin position="504"/>
        <end position="587"/>
    </location>
</feature>
<dbReference type="AlphaFoldDB" id="A0A4Y7QI63"/>
<dbReference type="InterPro" id="IPR014756">
    <property type="entry name" value="Ig_E-set"/>
</dbReference>
<proteinExistence type="predicted"/>
<feature type="region of interest" description="Disordered" evidence="1">
    <location>
        <begin position="386"/>
        <end position="492"/>
    </location>
</feature>
<dbReference type="GO" id="GO:0000917">
    <property type="term" value="P:division septum assembly"/>
    <property type="evidence" value="ECO:0007669"/>
    <property type="project" value="TreeGrafter"/>
</dbReference>
<keyword evidence="3" id="KW-1185">Reference proteome</keyword>
<feature type="compositionally biased region" description="Polar residues" evidence="1">
    <location>
        <begin position="635"/>
        <end position="644"/>
    </location>
</feature>
<feature type="compositionally biased region" description="Pro residues" evidence="1">
    <location>
        <begin position="1077"/>
        <end position="1089"/>
    </location>
</feature>
<feature type="compositionally biased region" description="Low complexity" evidence="1">
    <location>
        <begin position="678"/>
        <end position="694"/>
    </location>
</feature>
<dbReference type="SUPFAM" id="SSF81296">
    <property type="entry name" value="E set domains"/>
    <property type="match status" value="1"/>
</dbReference>
<feature type="compositionally biased region" description="Polar residues" evidence="1">
    <location>
        <begin position="539"/>
        <end position="552"/>
    </location>
</feature>
<organism evidence="2 3">
    <name type="scientific">Rickenella mellea</name>
    <dbReference type="NCBI Taxonomy" id="50990"/>
    <lineage>
        <taxon>Eukaryota</taxon>
        <taxon>Fungi</taxon>
        <taxon>Dikarya</taxon>
        <taxon>Basidiomycota</taxon>
        <taxon>Agaricomycotina</taxon>
        <taxon>Agaricomycetes</taxon>
        <taxon>Hymenochaetales</taxon>
        <taxon>Rickenellaceae</taxon>
        <taxon>Rickenella</taxon>
    </lineage>
</organism>
<dbReference type="VEuPathDB" id="FungiDB:BD410DRAFT_835623"/>
<feature type="compositionally biased region" description="Basic and acidic residues" evidence="1">
    <location>
        <begin position="758"/>
        <end position="778"/>
    </location>
</feature>
<feature type="compositionally biased region" description="Low complexity" evidence="1">
    <location>
        <begin position="957"/>
        <end position="974"/>
    </location>
</feature>
<dbReference type="InterPro" id="IPR053060">
    <property type="entry name" value="Cytokinesis_Signaling_Reg"/>
</dbReference>
<dbReference type="GO" id="GO:0000935">
    <property type="term" value="C:division septum"/>
    <property type="evidence" value="ECO:0007669"/>
    <property type="project" value="TreeGrafter"/>
</dbReference>
<feature type="compositionally biased region" description="Polar residues" evidence="1">
    <location>
        <begin position="613"/>
        <end position="622"/>
    </location>
</feature>
<dbReference type="Proteomes" id="UP000294933">
    <property type="component" value="Unassembled WGS sequence"/>
</dbReference>
<feature type="compositionally biased region" description="Pro residues" evidence="1">
    <location>
        <begin position="906"/>
        <end position="919"/>
    </location>
</feature>
<dbReference type="PANTHER" id="PTHR36419:SF1">
    <property type="entry name" value="RHO1 GEF LOCALIZING PROTEIN 1"/>
    <property type="match status" value="1"/>
</dbReference>
<accession>A0A4Y7QI63</accession>
<dbReference type="OrthoDB" id="4001642at2759"/>
<gene>
    <name evidence="2" type="ORF">BD410DRAFT_835623</name>
</gene>
<feature type="region of interest" description="Disordered" evidence="1">
    <location>
        <begin position="1051"/>
        <end position="1089"/>
    </location>
</feature>
<evidence type="ECO:0000313" key="2">
    <source>
        <dbReference type="EMBL" id="TDL27334.1"/>
    </source>
</evidence>
<dbReference type="EMBL" id="ML170159">
    <property type="protein sequence ID" value="TDL27334.1"/>
    <property type="molecule type" value="Genomic_DNA"/>
</dbReference>
<evidence type="ECO:0008006" key="4">
    <source>
        <dbReference type="Google" id="ProtNLM"/>
    </source>
</evidence>